<dbReference type="GO" id="GO:0005737">
    <property type="term" value="C:cytoplasm"/>
    <property type="evidence" value="ECO:0007669"/>
    <property type="project" value="TreeGrafter"/>
</dbReference>
<comment type="similarity">
    <text evidence="2 6">Belongs to the peroxisomal membrane protein PXMP2/4 family.</text>
</comment>
<evidence type="ECO:0000256" key="4">
    <source>
        <dbReference type="ARBA" id="ARBA00022989"/>
    </source>
</evidence>
<evidence type="ECO:0000313" key="9">
    <source>
        <dbReference type="Proteomes" id="UP001224775"/>
    </source>
</evidence>
<feature type="transmembrane region" description="Helical" evidence="6">
    <location>
        <begin position="161"/>
        <end position="180"/>
    </location>
</feature>
<keyword evidence="5 6" id="KW-0472">Membrane</keyword>
<evidence type="ECO:0000256" key="6">
    <source>
        <dbReference type="RuleBase" id="RU363053"/>
    </source>
</evidence>
<dbReference type="Proteomes" id="UP001224775">
    <property type="component" value="Unassembled WGS sequence"/>
</dbReference>
<feature type="transmembrane region" description="Helical" evidence="6">
    <location>
        <begin position="201"/>
        <end position="220"/>
    </location>
</feature>
<comment type="caution">
    <text evidence="8">The sequence shown here is derived from an EMBL/GenBank/DDBJ whole genome shotgun (WGS) entry which is preliminary data.</text>
</comment>
<sequence length="295" mass="33260">MTMRCLLLILSSIVTYTSVASAFSGSHHKRTSMSRPISANPATYLKSVSVPEAIDEFYKTMPLTSAFFTCGIKASAADIVAQQRGVIQLDEEAYNNDETQSTFTLTNPIDDIETKRNIAFLLYGGLYQGISQQIIFNNIFPRMFGQGTDVLTVMSKVSFDMLVVSPLICLPVAYVVKSFVFQHSLNEAMLNYKDDVMNNSLLFRYWCIWGPVQCITFGVVPQHLRIVFIAVVSFFWLIIFSTISNDSSKLLLKLKVALIVFMKANGVLYPRPFLYSLYRSFLQNSSRQHGKVLII</sequence>
<evidence type="ECO:0000313" key="8">
    <source>
        <dbReference type="EMBL" id="KAK1740744.1"/>
    </source>
</evidence>
<comment type="subcellular location">
    <subcellularLocation>
        <location evidence="1">Membrane</location>
        <topology evidence="1">Multi-pass membrane protein</topology>
    </subcellularLocation>
</comment>
<dbReference type="AlphaFoldDB" id="A0AAD9DCC6"/>
<dbReference type="PANTHER" id="PTHR11266">
    <property type="entry name" value="PEROXISOMAL MEMBRANE PROTEIN 2, PXMP2 MPV17"/>
    <property type="match status" value="1"/>
</dbReference>
<evidence type="ECO:0000256" key="5">
    <source>
        <dbReference type="ARBA" id="ARBA00023136"/>
    </source>
</evidence>
<evidence type="ECO:0000256" key="7">
    <source>
        <dbReference type="SAM" id="SignalP"/>
    </source>
</evidence>
<proteinExistence type="inferred from homology"/>
<keyword evidence="7" id="KW-0732">Signal</keyword>
<keyword evidence="9" id="KW-1185">Reference proteome</keyword>
<feature type="chain" id="PRO_5041932118" evidence="7">
    <location>
        <begin position="23"/>
        <end position="295"/>
    </location>
</feature>
<feature type="transmembrane region" description="Helical" evidence="6">
    <location>
        <begin position="226"/>
        <end position="243"/>
    </location>
</feature>
<dbReference type="GO" id="GO:0016020">
    <property type="term" value="C:membrane"/>
    <property type="evidence" value="ECO:0007669"/>
    <property type="project" value="UniProtKB-SubCell"/>
</dbReference>
<evidence type="ECO:0000256" key="1">
    <source>
        <dbReference type="ARBA" id="ARBA00004141"/>
    </source>
</evidence>
<organism evidence="8 9">
    <name type="scientific">Skeletonema marinoi</name>
    <dbReference type="NCBI Taxonomy" id="267567"/>
    <lineage>
        <taxon>Eukaryota</taxon>
        <taxon>Sar</taxon>
        <taxon>Stramenopiles</taxon>
        <taxon>Ochrophyta</taxon>
        <taxon>Bacillariophyta</taxon>
        <taxon>Coscinodiscophyceae</taxon>
        <taxon>Thalassiosirophycidae</taxon>
        <taxon>Thalassiosirales</taxon>
        <taxon>Skeletonemataceae</taxon>
        <taxon>Skeletonema</taxon>
        <taxon>Skeletonema marinoi-dohrnii complex</taxon>
    </lineage>
</organism>
<evidence type="ECO:0000256" key="2">
    <source>
        <dbReference type="ARBA" id="ARBA00006824"/>
    </source>
</evidence>
<evidence type="ECO:0000256" key="3">
    <source>
        <dbReference type="ARBA" id="ARBA00022692"/>
    </source>
</evidence>
<dbReference type="PANTHER" id="PTHR11266:SF121">
    <property type="entry name" value="OS09G0315000 PROTEIN"/>
    <property type="match status" value="1"/>
</dbReference>
<reference evidence="8" key="1">
    <citation type="submission" date="2023-06" db="EMBL/GenBank/DDBJ databases">
        <title>Survivors Of The Sea: Transcriptome response of Skeletonema marinoi to long-term dormancy.</title>
        <authorList>
            <person name="Pinder M.I.M."/>
            <person name="Kourtchenko O."/>
            <person name="Robertson E.K."/>
            <person name="Larsson T."/>
            <person name="Maumus F."/>
            <person name="Osuna-Cruz C.M."/>
            <person name="Vancaester E."/>
            <person name="Stenow R."/>
            <person name="Vandepoele K."/>
            <person name="Ploug H."/>
            <person name="Bruchert V."/>
            <person name="Godhe A."/>
            <person name="Topel M."/>
        </authorList>
    </citation>
    <scope>NUCLEOTIDE SEQUENCE</scope>
    <source>
        <strain evidence="8">R05AC</strain>
    </source>
</reference>
<name>A0AAD9DCC6_9STRA</name>
<dbReference type="EMBL" id="JATAAI010000015">
    <property type="protein sequence ID" value="KAK1740744.1"/>
    <property type="molecule type" value="Genomic_DNA"/>
</dbReference>
<protein>
    <submittedName>
        <fullName evidence="8">Mpv17/PMP22 family protein</fullName>
    </submittedName>
</protein>
<accession>A0AAD9DCC6</accession>
<gene>
    <name evidence="8" type="ORF">QTG54_008839</name>
</gene>
<dbReference type="Pfam" id="PF04117">
    <property type="entry name" value="Mpv17_PMP22"/>
    <property type="match status" value="1"/>
</dbReference>
<keyword evidence="4 6" id="KW-1133">Transmembrane helix</keyword>
<keyword evidence="3 6" id="KW-0812">Transmembrane</keyword>
<feature type="signal peptide" evidence="7">
    <location>
        <begin position="1"/>
        <end position="22"/>
    </location>
</feature>
<dbReference type="InterPro" id="IPR007248">
    <property type="entry name" value="Mpv17_PMP22"/>
</dbReference>